<dbReference type="KEGG" id="vg:3654958"/>
<keyword evidence="1" id="KW-1133">Transmembrane helix</keyword>
<keyword evidence="3" id="KW-1185">Reference proteome</keyword>
<accession>Q4A2H1</accession>
<name>Q4A2H1_EHV8U</name>
<dbReference type="EMBL" id="AJ890364">
    <property type="protein sequence ID" value="CAI65735.1"/>
    <property type="molecule type" value="Genomic_DNA"/>
</dbReference>
<organismHost>
    <name type="scientific">Emiliania huxleyi</name>
    <name type="common">Coccolithophore</name>
    <name type="synonym">Pontosphaera huxleyi</name>
    <dbReference type="NCBI Taxonomy" id="2903"/>
</organismHost>
<sequence>MIDLGDHLGNWWRVVDLLSALGTDTFPRIRCKMAITCITSHPFIVSHVFVLRFVLRFILRFILGFVIRIIHFGLGSVIFVVFFLALSFSCENRTKHKTSDCSSHLGNWWRVVDLLSALGTFP</sequence>
<evidence type="ECO:0000256" key="1">
    <source>
        <dbReference type="SAM" id="Phobius"/>
    </source>
</evidence>
<keyword evidence="1" id="KW-0812">Transmembrane</keyword>
<dbReference type="RefSeq" id="YP_294066.1">
    <property type="nucleotide sequence ID" value="NC_007346.1"/>
</dbReference>
<evidence type="ECO:0000313" key="3">
    <source>
        <dbReference type="Proteomes" id="UP000000863"/>
    </source>
</evidence>
<gene>
    <name evidence="2" type="ORF">EhV308A</name>
</gene>
<proteinExistence type="predicted"/>
<organism evidence="2 3">
    <name type="scientific">Emiliania huxleyi virus 86 (isolate United Kingdom/English Channel/1999)</name>
    <name type="common">EhV-86</name>
    <dbReference type="NCBI Taxonomy" id="654925"/>
    <lineage>
        <taxon>Viruses</taxon>
        <taxon>Varidnaviria</taxon>
        <taxon>Bamfordvirae</taxon>
        <taxon>Nucleocytoviricota</taxon>
        <taxon>Megaviricetes</taxon>
        <taxon>Algavirales</taxon>
        <taxon>Phycodnaviridae</taxon>
        <taxon>Coccolithovirus</taxon>
        <taxon>Coccolithovirus huxleyi</taxon>
        <taxon>Emiliania huxleyi virus 86</taxon>
    </lineage>
</organism>
<protein>
    <submittedName>
        <fullName evidence="2">Uncharacterized protein</fullName>
    </submittedName>
</protein>
<evidence type="ECO:0000313" key="2">
    <source>
        <dbReference type="EMBL" id="CAI65735.1"/>
    </source>
</evidence>
<feature type="transmembrane region" description="Helical" evidence="1">
    <location>
        <begin position="61"/>
        <end position="88"/>
    </location>
</feature>
<dbReference type="Proteomes" id="UP000000863">
    <property type="component" value="Segment"/>
</dbReference>
<dbReference type="GeneID" id="3654958"/>
<reference evidence="2 3" key="1">
    <citation type="journal article" date="2005" name="Science">
        <title>Complete genome sequence and lytic phase transcription profile of a Coccolithovirus.</title>
        <authorList>
            <person name="Wilson W.H."/>
            <person name="Schroeder D.C."/>
            <person name="Allen M.J."/>
            <person name="Holden M.T.G."/>
            <person name="Parkhill J."/>
            <person name="Barrell B.G."/>
            <person name="Churcher C."/>
            <person name="Hamlin N."/>
            <person name="Mungall K."/>
            <person name="Norbertczak H."/>
            <person name="Quail M.A."/>
            <person name="Price C."/>
            <person name="Rabbinowitsch E."/>
            <person name="Walker D."/>
            <person name="Craigon M."/>
            <person name="Roy D."/>
            <person name="Ghazal P."/>
        </authorList>
    </citation>
    <scope>NUCLEOTIDE SEQUENCE [LARGE SCALE GENOMIC DNA]</scope>
    <source>
        <strain evidence="3">Isolate United Kingdom/English Channel/1999</strain>
    </source>
</reference>
<keyword evidence="1" id="KW-0472">Membrane</keyword>
<feature type="transmembrane region" description="Helical" evidence="1">
    <location>
        <begin position="33"/>
        <end position="55"/>
    </location>
</feature>